<feature type="binding site" evidence="9">
    <location>
        <position position="245"/>
    </location>
    <ligand>
        <name>ATP</name>
        <dbReference type="ChEBI" id="CHEBI:30616"/>
    </ligand>
</feature>
<dbReference type="NCBIfam" id="TIGR00234">
    <property type="entry name" value="tyrS"/>
    <property type="match status" value="1"/>
</dbReference>
<evidence type="ECO:0000256" key="3">
    <source>
        <dbReference type="ARBA" id="ARBA00022741"/>
    </source>
</evidence>
<proteinExistence type="inferred from homology"/>
<dbReference type="EC" id="6.1.1.1" evidence="9"/>
<comment type="subcellular location">
    <subcellularLocation>
        <location evidence="9">Cytoplasm</location>
    </subcellularLocation>
</comment>
<sequence length="415" mass="47513">MSEINAKLTEEQILEVERQLAIYSQGVKEIIPNEELEAKITKSVVENRPLKIKLGLDPSAPDVHLGHTVVLNKMRQFQENGHIIQLIIGDFTGKIGDPTGKSVARKQLTDDEVKHNAETYFEQFAKVIDMEKVELHYNSKWLSQLNFEDVIQLAGKITVARLLERDDFEERMAFRKPISLHEFFYPLMQGYDSVVLESDIELGGSDQHFNILMGRHFQEKFGKEKQVALLMPLLEGLDGVEKMSKSKKNYIGIDESPQEMYGKSMSIPDELMSKYFELITDFTPDKIKSIKADLEKSVLHPRDAKMLLAKTIVRMYHGINEAEKAENHFVTVFQKGTMPDEIPVVIWEGDKEISILDLLVDLKLLSSKSEARRMIENRGIKINGNKVEDPQLQVSITDELIVQVGKRKFVKIEMK</sequence>
<keyword evidence="13" id="KW-1185">Reference proteome</keyword>
<organism evidence="12 13">
    <name type="scientific">Metabacillus bambusae</name>
    <dbReference type="NCBI Taxonomy" id="2795218"/>
    <lineage>
        <taxon>Bacteria</taxon>
        <taxon>Bacillati</taxon>
        <taxon>Bacillota</taxon>
        <taxon>Bacilli</taxon>
        <taxon>Bacillales</taxon>
        <taxon>Bacillaceae</taxon>
        <taxon>Metabacillus</taxon>
    </lineage>
</organism>
<evidence type="ECO:0000313" key="13">
    <source>
        <dbReference type="Proteomes" id="UP000663981"/>
    </source>
</evidence>
<dbReference type="Proteomes" id="UP000663981">
    <property type="component" value="Unassembled WGS sequence"/>
</dbReference>
<keyword evidence="6 9" id="KW-0648">Protein biosynthesis</keyword>
<dbReference type="Pfam" id="PF00579">
    <property type="entry name" value="tRNA-synt_1b"/>
    <property type="match status" value="1"/>
</dbReference>
<keyword evidence="7 9" id="KW-0030">Aminoacyl-tRNA synthetase</keyword>
<dbReference type="SMART" id="SM00363">
    <property type="entry name" value="S4"/>
    <property type="match status" value="1"/>
</dbReference>
<accession>A0ABS3MZF2</accession>
<evidence type="ECO:0000256" key="2">
    <source>
        <dbReference type="ARBA" id="ARBA00022598"/>
    </source>
</evidence>
<keyword evidence="2 9" id="KW-0436">Ligase</keyword>
<dbReference type="InterPro" id="IPR024088">
    <property type="entry name" value="Tyr-tRNA-ligase_bac-type"/>
</dbReference>
<dbReference type="SUPFAM" id="SSF55174">
    <property type="entry name" value="Alpha-L RNA-binding motif"/>
    <property type="match status" value="1"/>
</dbReference>
<evidence type="ECO:0000256" key="4">
    <source>
        <dbReference type="ARBA" id="ARBA00022840"/>
    </source>
</evidence>
<dbReference type="GO" id="GO:0004831">
    <property type="term" value="F:tyrosine-tRNA ligase activity"/>
    <property type="evidence" value="ECO:0007669"/>
    <property type="project" value="UniProtKB-EC"/>
</dbReference>
<reference evidence="12 13" key="1">
    <citation type="submission" date="2021-03" db="EMBL/GenBank/DDBJ databases">
        <title>Whole genome sequence of Metabacillus bambusae BG109.</title>
        <authorList>
            <person name="Jeong J.W."/>
        </authorList>
    </citation>
    <scope>NUCLEOTIDE SEQUENCE [LARGE SCALE GENOMIC DNA]</scope>
    <source>
        <strain evidence="12 13">BG109</strain>
    </source>
</reference>
<dbReference type="InterPro" id="IPR002942">
    <property type="entry name" value="S4_RNA-bd"/>
</dbReference>
<dbReference type="PANTHER" id="PTHR11766">
    <property type="entry name" value="TYROSYL-TRNA SYNTHETASE"/>
    <property type="match status" value="1"/>
</dbReference>
<feature type="short sequence motif" description="'HIGH' region" evidence="9">
    <location>
        <begin position="58"/>
        <end position="67"/>
    </location>
</feature>
<dbReference type="PROSITE" id="PS50889">
    <property type="entry name" value="S4"/>
    <property type="match status" value="1"/>
</dbReference>
<keyword evidence="3 9" id="KW-0547">Nucleotide-binding</keyword>
<evidence type="ECO:0000256" key="7">
    <source>
        <dbReference type="ARBA" id="ARBA00023146"/>
    </source>
</evidence>
<dbReference type="CDD" id="cd00805">
    <property type="entry name" value="TyrRS_core"/>
    <property type="match status" value="1"/>
</dbReference>
<dbReference type="InterPro" id="IPR001412">
    <property type="entry name" value="aa-tRNA-synth_I_CS"/>
</dbReference>
<keyword evidence="1 9" id="KW-0963">Cytoplasm</keyword>
<protein>
    <recommendedName>
        <fullName evidence="9">Tyrosine--tRNA ligase</fullName>
        <ecNumber evidence="9">6.1.1.1</ecNumber>
    </recommendedName>
    <alternativeName>
        <fullName evidence="9">Tyrosyl-tRNA synthetase</fullName>
        <shortName evidence="9">TyrRS</shortName>
    </alternativeName>
</protein>
<evidence type="ECO:0000256" key="8">
    <source>
        <dbReference type="ARBA" id="ARBA00048248"/>
    </source>
</evidence>
<dbReference type="RefSeq" id="WP_207976423.1">
    <property type="nucleotide sequence ID" value="NZ_JAGDEL010000004.1"/>
</dbReference>
<dbReference type="PANTHER" id="PTHR11766:SF1">
    <property type="entry name" value="TYROSINE--TRNA LIGASE"/>
    <property type="match status" value="1"/>
</dbReference>
<comment type="similarity">
    <text evidence="9">Belongs to the class-I aminoacyl-tRNA synthetase family. TyrS type 2 subfamily.</text>
</comment>
<dbReference type="PRINTS" id="PR01040">
    <property type="entry name" value="TRNASYNTHTYR"/>
</dbReference>
<comment type="caution">
    <text evidence="12">The sequence shown here is derived from an EMBL/GenBank/DDBJ whole genome shotgun (WGS) entry which is preliminary data.</text>
</comment>
<name>A0ABS3MZF2_9BACI</name>
<evidence type="ECO:0000256" key="10">
    <source>
        <dbReference type="PROSITE-ProRule" id="PRU00182"/>
    </source>
</evidence>
<keyword evidence="4 9" id="KW-0067">ATP-binding</keyword>
<evidence type="ECO:0000256" key="9">
    <source>
        <dbReference type="HAMAP-Rule" id="MF_02007"/>
    </source>
</evidence>
<gene>
    <name evidence="9" type="primary">tyrS</name>
    <name evidence="12" type="ORF">I7822_07020</name>
</gene>
<dbReference type="CDD" id="cd00165">
    <property type="entry name" value="S4"/>
    <property type="match status" value="1"/>
</dbReference>
<dbReference type="HAMAP" id="MF_02007">
    <property type="entry name" value="Tyr_tRNA_synth_type2"/>
    <property type="match status" value="1"/>
</dbReference>
<dbReference type="SUPFAM" id="SSF52374">
    <property type="entry name" value="Nucleotidylyl transferase"/>
    <property type="match status" value="1"/>
</dbReference>
<evidence type="ECO:0000256" key="1">
    <source>
        <dbReference type="ARBA" id="ARBA00022490"/>
    </source>
</evidence>
<dbReference type="InterPro" id="IPR014729">
    <property type="entry name" value="Rossmann-like_a/b/a_fold"/>
</dbReference>
<comment type="function">
    <text evidence="9">Catalyzes the attachment of tyrosine to tRNA(Tyr) in a two-step reaction: tyrosine is first activated by ATP to form Tyr-AMP and then transferred to the acceptor end of tRNA(Tyr).</text>
</comment>
<dbReference type="Gene3D" id="3.40.50.620">
    <property type="entry name" value="HUPs"/>
    <property type="match status" value="1"/>
</dbReference>
<keyword evidence="5 10" id="KW-0694">RNA-binding</keyword>
<dbReference type="InterPro" id="IPR024108">
    <property type="entry name" value="Tyr-tRNA-ligase_bac_2"/>
</dbReference>
<comment type="catalytic activity">
    <reaction evidence="8 9">
        <text>tRNA(Tyr) + L-tyrosine + ATP = L-tyrosyl-tRNA(Tyr) + AMP + diphosphate + H(+)</text>
        <dbReference type="Rhea" id="RHEA:10220"/>
        <dbReference type="Rhea" id="RHEA-COMP:9706"/>
        <dbReference type="Rhea" id="RHEA-COMP:9707"/>
        <dbReference type="ChEBI" id="CHEBI:15378"/>
        <dbReference type="ChEBI" id="CHEBI:30616"/>
        <dbReference type="ChEBI" id="CHEBI:33019"/>
        <dbReference type="ChEBI" id="CHEBI:58315"/>
        <dbReference type="ChEBI" id="CHEBI:78442"/>
        <dbReference type="ChEBI" id="CHEBI:78536"/>
        <dbReference type="ChEBI" id="CHEBI:456215"/>
        <dbReference type="EC" id="6.1.1.1"/>
    </reaction>
</comment>
<dbReference type="Pfam" id="PF22421">
    <property type="entry name" value="SYY_C-terminal"/>
    <property type="match status" value="1"/>
</dbReference>
<feature type="short sequence motif" description="'KMSKS' region" evidence="9">
    <location>
        <begin position="242"/>
        <end position="246"/>
    </location>
</feature>
<evidence type="ECO:0000256" key="6">
    <source>
        <dbReference type="ARBA" id="ARBA00022917"/>
    </source>
</evidence>
<feature type="domain" description="RNA-binding S4" evidence="11">
    <location>
        <begin position="354"/>
        <end position="413"/>
    </location>
</feature>
<evidence type="ECO:0000256" key="5">
    <source>
        <dbReference type="ARBA" id="ARBA00022884"/>
    </source>
</evidence>
<evidence type="ECO:0000313" key="12">
    <source>
        <dbReference type="EMBL" id="MBO1511417.1"/>
    </source>
</evidence>
<dbReference type="Gene3D" id="3.10.290.10">
    <property type="entry name" value="RNA-binding S4 domain"/>
    <property type="match status" value="1"/>
</dbReference>
<dbReference type="Gene3D" id="1.10.240.10">
    <property type="entry name" value="Tyrosyl-Transfer RNA Synthetase"/>
    <property type="match status" value="1"/>
</dbReference>
<dbReference type="InterPro" id="IPR002305">
    <property type="entry name" value="aa-tRNA-synth_Ic"/>
</dbReference>
<dbReference type="PROSITE" id="PS00178">
    <property type="entry name" value="AA_TRNA_LIGASE_I"/>
    <property type="match status" value="1"/>
</dbReference>
<evidence type="ECO:0000259" key="11">
    <source>
        <dbReference type="SMART" id="SM00363"/>
    </source>
</evidence>
<comment type="subunit">
    <text evidence="9">Homodimer.</text>
</comment>
<dbReference type="InterPro" id="IPR036986">
    <property type="entry name" value="S4_RNA-bd_sf"/>
</dbReference>
<dbReference type="InterPro" id="IPR002307">
    <property type="entry name" value="Tyr-tRNA-ligase"/>
</dbReference>
<dbReference type="InterPro" id="IPR054608">
    <property type="entry name" value="SYY-like_C"/>
</dbReference>
<dbReference type="EMBL" id="JAGDEL010000004">
    <property type="protein sequence ID" value="MBO1511417.1"/>
    <property type="molecule type" value="Genomic_DNA"/>
</dbReference>